<feature type="region of interest" description="Disordered" evidence="4">
    <location>
        <begin position="487"/>
        <end position="788"/>
    </location>
</feature>
<feature type="compositionally biased region" description="Basic and acidic residues" evidence="4">
    <location>
        <begin position="728"/>
        <end position="748"/>
    </location>
</feature>
<dbReference type="InterPro" id="IPR004012">
    <property type="entry name" value="Run_dom"/>
</dbReference>
<feature type="region of interest" description="Disordered" evidence="4">
    <location>
        <begin position="215"/>
        <end position="235"/>
    </location>
</feature>
<organism evidence="6 7">
    <name type="scientific">Littorina saxatilis</name>
    <dbReference type="NCBI Taxonomy" id="31220"/>
    <lineage>
        <taxon>Eukaryota</taxon>
        <taxon>Metazoa</taxon>
        <taxon>Spiralia</taxon>
        <taxon>Lophotrochozoa</taxon>
        <taxon>Mollusca</taxon>
        <taxon>Gastropoda</taxon>
        <taxon>Caenogastropoda</taxon>
        <taxon>Littorinimorpha</taxon>
        <taxon>Littorinoidea</taxon>
        <taxon>Littorinidae</taxon>
        <taxon>Littorina</taxon>
    </lineage>
</organism>
<dbReference type="Pfam" id="PF02759">
    <property type="entry name" value="RUN"/>
    <property type="match status" value="1"/>
</dbReference>
<evidence type="ECO:0000256" key="2">
    <source>
        <dbReference type="ARBA" id="ARBA00034727"/>
    </source>
</evidence>
<dbReference type="EMBL" id="JBAMIC010000021">
    <property type="protein sequence ID" value="KAK7092821.1"/>
    <property type="molecule type" value="Genomic_DNA"/>
</dbReference>
<name>A0AAN9G2D4_9CAEN</name>
<evidence type="ECO:0000256" key="1">
    <source>
        <dbReference type="ARBA" id="ARBA00023054"/>
    </source>
</evidence>
<evidence type="ECO:0000256" key="4">
    <source>
        <dbReference type="SAM" id="MobiDB-lite"/>
    </source>
</evidence>
<evidence type="ECO:0000256" key="3">
    <source>
        <dbReference type="SAM" id="Coils"/>
    </source>
</evidence>
<dbReference type="PANTHER" id="PTHR46251">
    <property type="entry name" value="RUN DOMAIN-CONTAINING 3 PROTEIN RUNDC3"/>
    <property type="match status" value="1"/>
</dbReference>
<feature type="compositionally biased region" description="Low complexity" evidence="4">
    <location>
        <begin position="761"/>
        <end position="771"/>
    </location>
</feature>
<proteinExistence type="inferred from homology"/>
<feature type="coiled-coil region" evidence="3">
    <location>
        <begin position="255"/>
        <end position="314"/>
    </location>
</feature>
<sequence>MESTDYSLSNRQLEVVRKNLVSVFRFAVKALIDKSCFCSIDDGCEEFINFSASVENILQHRLRTSKMWYLGDNKTHFWFYIKTACRRHDLQGCIINIDNIENIKSPVAKGRAFLRCALMEKRLSEYLSEALKQTNITRRFYQPGAIMLGDEATELCGVLLGLNSIDFGFCLKGENYDTVECPLAVDYTPFMKFKQSQEGLHSDLEEMRELSCGSSLASEDGTDMQETPPASDTWPDRYNALHKRYMRVLEQKSFLEEMTASQEKALQTAAAAQREDCRMQQEAAEQKRQYEGVILELQAQVARMKTINETLQQQLVQARSTRLPLSDMERKAGDSHAEASRFGAAMEYRQESDRHSLNSSYDRGSKTGDTRSMTSAVSEISVDVLGASSASQPGGATRRTEDTQSMVPMVGSLADLQLDLDQGSSNTAVSESSTLIANPEQATPVVSVSSGAYTIAFVESGEINGNGYEDGGYGGEQDFSAVQNAQGVPARGGESLTARESTQRQGAYDVQEETERKDVDRSVSQEVSATREEATEATATQAEQRREETATKESTNQKEGKAGFQESISEGSQNDNTAESGAATPLDATETKSATFEVGQVGSDSGSEHSKTSEAEELLPENNNTREEGEGEAASSDRDTSEPEVLSREMTSSKESSASSGSKDETSEPEILSQGERSSDDDIKASSHKEDSAGGENTENNPQPEIREDVLEAGQNPTASGSDANIIPEEKEKDAEEKEKSSVTKKDSAGLLVAESEKEGSNGNSDAGSSDGTKDNWDMLSDANQDSS</sequence>
<dbReference type="SMART" id="SM00593">
    <property type="entry name" value="RUN"/>
    <property type="match status" value="1"/>
</dbReference>
<dbReference type="AlphaFoldDB" id="A0AAN9G2D4"/>
<dbReference type="SUPFAM" id="SSF140741">
    <property type="entry name" value="RUN domain-like"/>
    <property type="match status" value="1"/>
</dbReference>
<dbReference type="InterPro" id="IPR047340">
    <property type="entry name" value="RUNDC3A_B"/>
</dbReference>
<dbReference type="PROSITE" id="PS50826">
    <property type="entry name" value="RUN"/>
    <property type="match status" value="1"/>
</dbReference>
<feature type="compositionally biased region" description="Basic and acidic residues" evidence="4">
    <location>
        <begin position="677"/>
        <end position="692"/>
    </location>
</feature>
<feature type="compositionally biased region" description="Polar residues" evidence="4">
    <location>
        <begin position="566"/>
        <end position="579"/>
    </location>
</feature>
<evidence type="ECO:0000313" key="6">
    <source>
        <dbReference type="EMBL" id="KAK7092821.1"/>
    </source>
</evidence>
<keyword evidence="7" id="KW-1185">Reference proteome</keyword>
<comment type="caution">
    <text evidence="6">The sequence shown here is derived from an EMBL/GenBank/DDBJ whole genome shotgun (WGS) entry which is preliminary data.</text>
</comment>
<dbReference type="Proteomes" id="UP001374579">
    <property type="component" value="Unassembled WGS sequence"/>
</dbReference>
<feature type="compositionally biased region" description="Basic and acidic residues" evidence="4">
    <location>
        <begin position="543"/>
        <end position="561"/>
    </location>
</feature>
<dbReference type="Gene3D" id="1.20.58.900">
    <property type="match status" value="1"/>
</dbReference>
<evidence type="ECO:0000259" key="5">
    <source>
        <dbReference type="PROSITE" id="PS50826"/>
    </source>
</evidence>
<protein>
    <recommendedName>
        <fullName evidence="5">RUN domain-containing protein</fullName>
    </recommendedName>
</protein>
<keyword evidence="1 3" id="KW-0175">Coiled coil</keyword>
<feature type="compositionally biased region" description="Low complexity" evidence="4">
    <location>
        <begin position="648"/>
        <end position="661"/>
    </location>
</feature>
<feature type="compositionally biased region" description="Basic and acidic residues" evidence="4">
    <location>
        <begin position="635"/>
        <end position="647"/>
    </location>
</feature>
<accession>A0AAN9G2D4</accession>
<feature type="region of interest" description="Disordered" evidence="4">
    <location>
        <begin position="347"/>
        <end position="374"/>
    </location>
</feature>
<feature type="compositionally biased region" description="Basic and acidic residues" evidence="4">
    <location>
        <begin position="513"/>
        <end position="534"/>
    </location>
</feature>
<comment type="similarity">
    <text evidence="2">Belongs to the RUNDC3 family.</text>
</comment>
<dbReference type="PANTHER" id="PTHR46251:SF3">
    <property type="entry name" value="RUN DOMAIN-CONTAINING PROTEIN"/>
    <property type="match status" value="1"/>
</dbReference>
<gene>
    <name evidence="6" type="ORF">V1264_008509</name>
</gene>
<reference evidence="6 7" key="1">
    <citation type="submission" date="2024-02" db="EMBL/GenBank/DDBJ databases">
        <title>Chromosome-scale genome assembly of the rough periwinkle Littorina saxatilis.</title>
        <authorList>
            <person name="De Jode A."/>
            <person name="Faria R."/>
            <person name="Formenti G."/>
            <person name="Sims Y."/>
            <person name="Smith T.P."/>
            <person name="Tracey A."/>
            <person name="Wood J.M.D."/>
            <person name="Zagrodzka Z.B."/>
            <person name="Johannesson K."/>
            <person name="Butlin R.K."/>
            <person name="Leder E.H."/>
        </authorList>
    </citation>
    <scope>NUCLEOTIDE SEQUENCE [LARGE SCALE GENOMIC DNA]</scope>
    <source>
        <strain evidence="6">Snail1</strain>
        <tissue evidence="6">Muscle</tissue>
    </source>
</reference>
<dbReference type="InterPro" id="IPR037213">
    <property type="entry name" value="Run_dom_sf"/>
</dbReference>
<feature type="domain" description="RUN" evidence="5">
    <location>
        <begin position="41"/>
        <end position="174"/>
    </location>
</feature>
<evidence type="ECO:0000313" key="7">
    <source>
        <dbReference type="Proteomes" id="UP001374579"/>
    </source>
</evidence>